<name>A0A4Q9N288_9APHY</name>
<feature type="transmembrane region" description="Helical" evidence="8">
    <location>
        <begin position="67"/>
        <end position="86"/>
    </location>
</feature>
<dbReference type="GO" id="GO:0016020">
    <property type="term" value="C:membrane"/>
    <property type="evidence" value="ECO:0007669"/>
    <property type="project" value="UniProtKB-SubCell"/>
</dbReference>
<dbReference type="Pfam" id="PF00999">
    <property type="entry name" value="Na_H_Exchanger"/>
    <property type="match status" value="1"/>
</dbReference>
<gene>
    <name evidence="10" type="ORF">BD311DRAFT_712956</name>
</gene>
<evidence type="ECO:0000256" key="4">
    <source>
        <dbReference type="ARBA" id="ARBA00022989"/>
    </source>
</evidence>
<keyword evidence="3 8" id="KW-0812">Transmembrane</keyword>
<keyword evidence="2" id="KW-0813">Transport</keyword>
<keyword evidence="5" id="KW-0406">Ion transport</keyword>
<dbReference type="EMBL" id="ML143392">
    <property type="protein sequence ID" value="TBU33031.1"/>
    <property type="molecule type" value="Genomic_DNA"/>
</dbReference>
<sequence length="912" mass="96743">MGAFSADVLALVRRAAAPEQAGIIAGDNPADYNSSDPFRLWVIQVVIVIGMTQLLALFLSRIRQPRVIAEVIGGVLLGPSVMGHIPNFTNTIFPTQSLVILNLTANLGLVLFMFLVGMEIDMRVIRRNVKAAAAISIAGLIIPLGLGAALAVPIYHQFTDGTASFGVFVLFIAVAVGITAFPVLCRILTELRLLDTTVGVVTLSAGVGNDVIGWVLLALSVALINSSSGLTALWVLLAGIGFVIFILFPVRWAYHWLAVKTGSLDAGTPSTLMMSVTIVMVLISGFYTDVIGIHEIFGGFLAGLIIPKKNGYAIALVEKLEDILLLLLLPLYFAFTGLRTNLGLLNNGITWGYTILICVIAFFSKFLACGITAKIMGFSVRESGAIGALMSCKGLVELIVLNVGLSAGILDTRTFSMFVLHALVLTFMTTPLTILFYPAKYRVRVGEQPKQALPSASTEDGTGASRSEIKDSLKTRFAIIVDRIEQLPAIMTITQLLQTPFSALPDAPSSDASSAEMDEKAAMSEGIPTLTPARSSSDRPRISVDVLRLIELTNRASAVLKSQAADALAQRDPILAIFKTFGYLHRIAVSTALAVVGGEDFAENVTQHAHAAGSQMVILPWTNALGSESLDNDVPDSPADAASPSSAASVAPSPFDGLFQTRHEGRSSGQTATTVHSHFVRRVFADAPADVALFWDRGAPGSPQLGGGDAQFHVFVPFFGGPDDRAALAFVVQLCLHPSVSATVVRMKKVDGAALEPVDTIEQIKLQNTVHATVFPDTVYGAQTTQTRLASETADDLLWTRLASASSASAGPEAAAVRARMTFVEEASAQPLHRAVELHARSPTRGRQIVVAGRSRRMAVESHEVELEKLAGARGAALGSELPKTLGCVACAFVVAGPGHASLLVVQAAQKW</sequence>
<feature type="transmembrane region" description="Helical" evidence="8">
    <location>
        <begin position="230"/>
        <end position="254"/>
    </location>
</feature>
<dbReference type="OrthoDB" id="2687058at2759"/>
<comment type="subcellular location">
    <subcellularLocation>
        <location evidence="1">Membrane</location>
        <topology evidence="1">Multi-pass membrane protein</topology>
    </subcellularLocation>
</comment>
<accession>A0A4Q9N288</accession>
<protein>
    <submittedName>
        <fullName evidence="10">Cation/H+ exchanger</fullName>
    </submittedName>
</protein>
<feature type="compositionally biased region" description="Low complexity" evidence="7">
    <location>
        <begin position="635"/>
        <end position="652"/>
    </location>
</feature>
<evidence type="ECO:0000256" key="3">
    <source>
        <dbReference type="ARBA" id="ARBA00022692"/>
    </source>
</evidence>
<evidence type="ECO:0000256" key="7">
    <source>
        <dbReference type="SAM" id="MobiDB-lite"/>
    </source>
</evidence>
<feature type="transmembrane region" description="Helical" evidence="8">
    <location>
        <begin position="38"/>
        <end position="60"/>
    </location>
</feature>
<feature type="transmembrane region" description="Helical" evidence="8">
    <location>
        <begin position="320"/>
        <end position="338"/>
    </location>
</feature>
<dbReference type="PANTHER" id="PTHR32468">
    <property type="entry name" value="CATION/H + ANTIPORTER"/>
    <property type="match status" value="1"/>
</dbReference>
<evidence type="ECO:0000313" key="10">
    <source>
        <dbReference type="EMBL" id="TBU33031.1"/>
    </source>
</evidence>
<dbReference type="Gene3D" id="1.20.1530.20">
    <property type="match status" value="1"/>
</dbReference>
<evidence type="ECO:0000256" key="1">
    <source>
        <dbReference type="ARBA" id="ARBA00004141"/>
    </source>
</evidence>
<feature type="transmembrane region" description="Helical" evidence="8">
    <location>
        <begin position="350"/>
        <end position="373"/>
    </location>
</feature>
<dbReference type="InterPro" id="IPR006153">
    <property type="entry name" value="Cation/H_exchanger_TM"/>
</dbReference>
<evidence type="ECO:0000259" key="9">
    <source>
        <dbReference type="Pfam" id="PF00999"/>
    </source>
</evidence>
<evidence type="ECO:0000256" key="2">
    <source>
        <dbReference type="ARBA" id="ARBA00022448"/>
    </source>
</evidence>
<evidence type="ECO:0000256" key="5">
    <source>
        <dbReference type="ARBA" id="ARBA00023065"/>
    </source>
</evidence>
<dbReference type="GO" id="GO:0015297">
    <property type="term" value="F:antiporter activity"/>
    <property type="evidence" value="ECO:0007669"/>
    <property type="project" value="InterPro"/>
</dbReference>
<feature type="transmembrane region" description="Helical" evidence="8">
    <location>
        <begin position="132"/>
        <end position="155"/>
    </location>
</feature>
<feature type="transmembrane region" description="Helical" evidence="8">
    <location>
        <begin position="385"/>
        <end position="409"/>
    </location>
</feature>
<keyword evidence="4 8" id="KW-1133">Transmembrane helix</keyword>
<feature type="transmembrane region" description="Helical" evidence="8">
    <location>
        <begin position="98"/>
        <end position="120"/>
    </location>
</feature>
<keyword evidence="6 8" id="KW-0472">Membrane</keyword>
<dbReference type="Proteomes" id="UP000292957">
    <property type="component" value="Unassembled WGS sequence"/>
</dbReference>
<dbReference type="GO" id="GO:1902600">
    <property type="term" value="P:proton transmembrane transport"/>
    <property type="evidence" value="ECO:0007669"/>
    <property type="project" value="InterPro"/>
</dbReference>
<feature type="transmembrane region" description="Helical" evidence="8">
    <location>
        <begin position="167"/>
        <end position="188"/>
    </location>
</feature>
<evidence type="ECO:0000256" key="6">
    <source>
        <dbReference type="ARBA" id="ARBA00023136"/>
    </source>
</evidence>
<feature type="transmembrane region" description="Helical" evidence="8">
    <location>
        <begin position="200"/>
        <end position="224"/>
    </location>
</feature>
<organism evidence="10">
    <name type="scientific">Dichomitus squalens</name>
    <dbReference type="NCBI Taxonomy" id="114155"/>
    <lineage>
        <taxon>Eukaryota</taxon>
        <taxon>Fungi</taxon>
        <taxon>Dikarya</taxon>
        <taxon>Basidiomycota</taxon>
        <taxon>Agaricomycotina</taxon>
        <taxon>Agaricomycetes</taxon>
        <taxon>Polyporales</taxon>
        <taxon>Polyporaceae</taxon>
        <taxon>Dichomitus</taxon>
    </lineage>
</organism>
<feature type="transmembrane region" description="Helical" evidence="8">
    <location>
        <begin position="415"/>
        <end position="437"/>
    </location>
</feature>
<feature type="region of interest" description="Disordered" evidence="7">
    <location>
        <begin position="629"/>
        <end position="652"/>
    </location>
</feature>
<dbReference type="PANTHER" id="PTHR32468:SF0">
    <property type="entry name" value="K(+)_H(+) ANTIPORTER 1"/>
    <property type="match status" value="1"/>
</dbReference>
<feature type="domain" description="Cation/H+ exchanger transmembrane" evidence="9">
    <location>
        <begin position="56"/>
        <end position="432"/>
    </location>
</feature>
<dbReference type="AlphaFoldDB" id="A0A4Q9N288"/>
<evidence type="ECO:0000256" key="8">
    <source>
        <dbReference type="SAM" id="Phobius"/>
    </source>
</evidence>
<proteinExistence type="predicted"/>
<dbReference type="InterPro" id="IPR050794">
    <property type="entry name" value="CPA2_transporter"/>
</dbReference>
<dbReference type="InterPro" id="IPR038770">
    <property type="entry name" value="Na+/solute_symporter_sf"/>
</dbReference>
<reference evidence="10" key="1">
    <citation type="submission" date="2019-01" db="EMBL/GenBank/DDBJ databases">
        <title>Draft genome sequences of three monokaryotic isolates of the white-rot basidiomycete fungus Dichomitus squalens.</title>
        <authorList>
            <consortium name="DOE Joint Genome Institute"/>
            <person name="Lopez S.C."/>
            <person name="Andreopoulos B."/>
            <person name="Pangilinan J."/>
            <person name="Lipzen A."/>
            <person name="Riley R."/>
            <person name="Ahrendt S."/>
            <person name="Ng V."/>
            <person name="Barry K."/>
            <person name="Daum C."/>
            <person name="Grigoriev I.V."/>
            <person name="Hilden K.S."/>
            <person name="Makela M.R."/>
            <person name="de Vries R.P."/>
        </authorList>
    </citation>
    <scope>NUCLEOTIDE SEQUENCE [LARGE SCALE GENOMIC DNA]</scope>
    <source>
        <strain evidence="10">OM18370.1</strain>
    </source>
</reference>